<feature type="compositionally biased region" description="Pro residues" evidence="8">
    <location>
        <begin position="91"/>
        <end position="107"/>
    </location>
</feature>
<evidence type="ECO:0000256" key="2">
    <source>
        <dbReference type="ARBA" id="ARBA00022737"/>
    </source>
</evidence>
<evidence type="ECO:0000313" key="10">
    <source>
        <dbReference type="EMBL" id="KAF0290980.1"/>
    </source>
</evidence>
<evidence type="ECO:0000256" key="6">
    <source>
        <dbReference type="ARBA" id="ARBA00037948"/>
    </source>
</evidence>
<name>A0A6A4VI67_AMPAM</name>
<dbReference type="PANTHER" id="PTHR24388">
    <property type="entry name" value="ZINC FINGER PROTEIN"/>
    <property type="match status" value="1"/>
</dbReference>
<dbReference type="PROSITE" id="PS00028">
    <property type="entry name" value="ZINC_FINGER_C2H2_1"/>
    <property type="match status" value="2"/>
</dbReference>
<keyword evidence="4" id="KW-0862">Zinc</keyword>
<dbReference type="AlphaFoldDB" id="A0A6A4VI67"/>
<evidence type="ECO:0000313" key="11">
    <source>
        <dbReference type="Proteomes" id="UP000440578"/>
    </source>
</evidence>
<dbReference type="InterPro" id="IPR013087">
    <property type="entry name" value="Znf_C2H2_type"/>
</dbReference>
<proteinExistence type="inferred from homology"/>
<evidence type="ECO:0000256" key="3">
    <source>
        <dbReference type="ARBA" id="ARBA00022771"/>
    </source>
</evidence>
<accession>A0A6A4VI67</accession>
<evidence type="ECO:0000256" key="7">
    <source>
        <dbReference type="PROSITE-ProRule" id="PRU00042"/>
    </source>
</evidence>
<gene>
    <name evidence="10" type="primary">ZNF771_0</name>
    <name evidence="10" type="ORF">FJT64_010855</name>
</gene>
<dbReference type="SUPFAM" id="SSF57667">
    <property type="entry name" value="beta-beta-alpha zinc fingers"/>
    <property type="match status" value="1"/>
</dbReference>
<keyword evidence="1" id="KW-0479">Metal-binding</keyword>
<feature type="region of interest" description="Disordered" evidence="8">
    <location>
        <begin position="83"/>
        <end position="107"/>
    </location>
</feature>
<evidence type="ECO:0000259" key="9">
    <source>
        <dbReference type="PROSITE" id="PS50157"/>
    </source>
</evidence>
<keyword evidence="11" id="KW-1185">Reference proteome</keyword>
<evidence type="ECO:0000256" key="4">
    <source>
        <dbReference type="ARBA" id="ARBA00022833"/>
    </source>
</evidence>
<keyword evidence="3 7" id="KW-0863">Zinc-finger</keyword>
<comment type="similarity">
    <text evidence="6">Belongs to the snail C2H2-type zinc-finger protein family.</text>
</comment>
<keyword evidence="5" id="KW-0539">Nucleus</keyword>
<dbReference type="EMBL" id="VIIS01001917">
    <property type="protein sequence ID" value="KAF0290980.1"/>
    <property type="molecule type" value="Genomic_DNA"/>
</dbReference>
<evidence type="ECO:0000256" key="8">
    <source>
        <dbReference type="SAM" id="MobiDB-lite"/>
    </source>
</evidence>
<dbReference type="PROSITE" id="PS50157">
    <property type="entry name" value="ZINC_FINGER_C2H2_2"/>
    <property type="match status" value="2"/>
</dbReference>
<sequence>MYIAQYLRWPSRQWPLAAVPPGAAVSGRTAQPSTNAAVIVCPDCGIQFRSASSYSQHKAKHRGETKCHVCGRIYSNRSNLRAHLRSHETFPTPPGAGYPAPGSHPGP</sequence>
<dbReference type="SMART" id="SM00355">
    <property type="entry name" value="ZnF_C2H2"/>
    <property type="match status" value="2"/>
</dbReference>
<keyword evidence="2" id="KW-0677">Repeat</keyword>
<dbReference type="GO" id="GO:0000978">
    <property type="term" value="F:RNA polymerase II cis-regulatory region sequence-specific DNA binding"/>
    <property type="evidence" value="ECO:0007669"/>
    <property type="project" value="TreeGrafter"/>
</dbReference>
<dbReference type="GO" id="GO:0000981">
    <property type="term" value="F:DNA-binding transcription factor activity, RNA polymerase II-specific"/>
    <property type="evidence" value="ECO:0007669"/>
    <property type="project" value="TreeGrafter"/>
</dbReference>
<dbReference type="InterPro" id="IPR050527">
    <property type="entry name" value="Snail/Krueppel_Znf"/>
</dbReference>
<dbReference type="GO" id="GO:0008270">
    <property type="term" value="F:zinc ion binding"/>
    <property type="evidence" value="ECO:0007669"/>
    <property type="project" value="UniProtKB-KW"/>
</dbReference>
<dbReference type="Pfam" id="PF00096">
    <property type="entry name" value="zf-C2H2"/>
    <property type="match status" value="2"/>
</dbReference>
<evidence type="ECO:0000256" key="1">
    <source>
        <dbReference type="ARBA" id="ARBA00022723"/>
    </source>
</evidence>
<organism evidence="10 11">
    <name type="scientific">Amphibalanus amphitrite</name>
    <name type="common">Striped barnacle</name>
    <name type="synonym">Balanus amphitrite</name>
    <dbReference type="NCBI Taxonomy" id="1232801"/>
    <lineage>
        <taxon>Eukaryota</taxon>
        <taxon>Metazoa</taxon>
        <taxon>Ecdysozoa</taxon>
        <taxon>Arthropoda</taxon>
        <taxon>Crustacea</taxon>
        <taxon>Multicrustacea</taxon>
        <taxon>Cirripedia</taxon>
        <taxon>Thoracica</taxon>
        <taxon>Thoracicalcarea</taxon>
        <taxon>Balanomorpha</taxon>
        <taxon>Balanoidea</taxon>
        <taxon>Balanidae</taxon>
        <taxon>Amphibalaninae</taxon>
        <taxon>Amphibalanus</taxon>
    </lineage>
</organism>
<dbReference type="Proteomes" id="UP000440578">
    <property type="component" value="Unassembled WGS sequence"/>
</dbReference>
<evidence type="ECO:0000256" key="5">
    <source>
        <dbReference type="ARBA" id="ARBA00023242"/>
    </source>
</evidence>
<protein>
    <submittedName>
        <fullName evidence="10">Zinc finger protein 771</fullName>
    </submittedName>
</protein>
<dbReference type="Gene3D" id="3.30.160.60">
    <property type="entry name" value="Classic Zinc Finger"/>
    <property type="match status" value="1"/>
</dbReference>
<feature type="domain" description="C2H2-type" evidence="9">
    <location>
        <begin position="39"/>
        <end position="66"/>
    </location>
</feature>
<comment type="caution">
    <text evidence="10">The sequence shown here is derived from an EMBL/GenBank/DDBJ whole genome shotgun (WGS) entry which is preliminary data.</text>
</comment>
<dbReference type="InterPro" id="IPR036236">
    <property type="entry name" value="Znf_C2H2_sf"/>
</dbReference>
<dbReference type="PANTHER" id="PTHR24388:SF53">
    <property type="entry name" value="CHORION TRANSCRIPTION FACTOR CF2-RELATED"/>
    <property type="match status" value="1"/>
</dbReference>
<feature type="domain" description="C2H2-type" evidence="9">
    <location>
        <begin position="65"/>
        <end position="87"/>
    </location>
</feature>
<reference evidence="10 11" key="1">
    <citation type="submission" date="2019-07" db="EMBL/GenBank/DDBJ databases">
        <title>Draft genome assembly of a fouling barnacle, Amphibalanus amphitrite (Darwin, 1854): The first reference genome for Thecostraca.</title>
        <authorList>
            <person name="Kim W."/>
        </authorList>
    </citation>
    <scope>NUCLEOTIDE SEQUENCE [LARGE SCALE GENOMIC DNA]</scope>
    <source>
        <strain evidence="10">SNU_AA5</strain>
        <tissue evidence="10">Soma without cirri and trophi</tissue>
    </source>
</reference>